<organism evidence="1 2">
    <name type="scientific">Vanilla planifolia</name>
    <name type="common">Vanilla</name>
    <dbReference type="NCBI Taxonomy" id="51239"/>
    <lineage>
        <taxon>Eukaryota</taxon>
        <taxon>Viridiplantae</taxon>
        <taxon>Streptophyta</taxon>
        <taxon>Embryophyta</taxon>
        <taxon>Tracheophyta</taxon>
        <taxon>Spermatophyta</taxon>
        <taxon>Magnoliopsida</taxon>
        <taxon>Liliopsida</taxon>
        <taxon>Asparagales</taxon>
        <taxon>Orchidaceae</taxon>
        <taxon>Vanilloideae</taxon>
        <taxon>Vanilleae</taxon>
        <taxon>Vanilla</taxon>
    </lineage>
</organism>
<protein>
    <submittedName>
        <fullName evidence="1">Uncharacterized protein</fullName>
    </submittedName>
</protein>
<evidence type="ECO:0000313" key="1">
    <source>
        <dbReference type="EMBL" id="KAG0446249.1"/>
    </source>
</evidence>
<dbReference type="AlphaFoldDB" id="A0A835P5T9"/>
<dbReference type="EMBL" id="JADCNM010000598">
    <property type="protein sequence ID" value="KAG0446249.1"/>
    <property type="molecule type" value="Genomic_DNA"/>
</dbReference>
<comment type="caution">
    <text evidence="1">The sequence shown here is derived from an EMBL/GenBank/DDBJ whole genome shotgun (WGS) entry which is preliminary data.</text>
</comment>
<proteinExistence type="predicted"/>
<evidence type="ECO:0000313" key="2">
    <source>
        <dbReference type="Proteomes" id="UP000639772"/>
    </source>
</evidence>
<dbReference type="Proteomes" id="UP000639772">
    <property type="component" value="Unassembled WGS sequence"/>
</dbReference>
<sequence>MVVPHAVAVGDGSRKKMETQLRFDGKIEVEEEDRGDRDMRVVSPKYQIHQICSESLVAAKMDEMINGGRKGQQAERKKKTMSGLVRGYYQPKQIPLENHLVIPLLKVAPERTSAGQAQEDQQENYEQQCFSSKQMQVQQCDVNVQTCVGFSHRALGCTRISSALSQLEMVPISCKDSSAAIKVDNPSIYRKPRQGSLKRTLRRQLVQFAKCSAVALNSRKDPRAVIWFLLK</sequence>
<gene>
    <name evidence="1" type="ORF">HPP92_028934</name>
</gene>
<reference evidence="1 2" key="1">
    <citation type="journal article" date="2020" name="Nat. Food">
        <title>A phased Vanilla planifolia genome enables genetic improvement of flavour and production.</title>
        <authorList>
            <person name="Hasing T."/>
            <person name="Tang H."/>
            <person name="Brym M."/>
            <person name="Khazi F."/>
            <person name="Huang T."/>
            <person name="Chambers A.H."/>
        </authorList>
    </citation>
    <scope>NUCLEOTIDE SEQUENCE [LARGE SCALE GENOMIC DNA]</scope>
    <source>
        <tissue evidence="1">Leaf</tissue>
    </source>
</reference>
<accession>A0A835P5T9</accession>
<name>A0A835P5T9_VANPL</name>